<comment type="caution">
    <text evidence="2">The sequence shown here is derived from an EMBL/GenBank/DDBJ whole genome shotgun (WGS) entry which is preliminary data.</text>
</comment>
<name>A0ABT7CLY9_9BACT</name>
<dbReference type="Proteomes" id="UP001228581">
    <property type="component" value="Unassembled WGS sequence"/>
</dbReference>
<proteinExistence type="predicted"/>
<dbReference type="EMBL" id="JASJOT010000011">
    <property type="protein sequence ID" value="MDJ1494764.1"/>
    <property type="molecule type" value="Genomic_DNA"/>
</dbReference>
<sequence length="180" mass="20400">MKHALTLAISWILAFGVSSCFHFSENQIQTIENTLNQNQTPDGLASVEGKITYQFWGWKRADDNSKVYLVSLTTAKNRISNTDIFKTKTFETRADREGSFKLTGLPKDQYMLVMQSDNVENDKFIQEISSSENYSKLEPVLNNVKQLKSLLETQKATVIVTIDFSIPSCKIINQDFGSDN</sequence>
<evidence type="ECO:0000313" key="2">
    <source>
        <dbReference type="EMBL" id="MDJ1494764.1"/>
    </source>
</evidence>
<keyword evidence="3" id="KW-1185">Reference proteome</keyword>
<feature type="chain" id="PRO_5046665445" description="Carboxypeptidase regulatory-like domain-containing protein" evidence="1">
    <location>
        <begin position="24"/>
        <end position="180"/>
    </location>
</feature>
<evidence type="ECO:0008006" key="4">
    <source>
        <dbReference type="Google" id="ProtNLM"/>
    </source>
</evidence>
<dbReference type="PROSITE" id="PS51257">
    <property type="entry name" value="PROKAR_LIPOPROTEIN"/>
    <property type="match status" value="1"/>
</dbReference>
<reference evidence="2 3" key="1">
    <citation type="submission" date="2023-05" db="EMBL/GenBank/DDBJ databases">
        <authorList>
            <person name="Zhang X."/>
        </authorList>
    </citation>
    <scope>NUCLEOTIDE SEQUENCE [LARGE SCALE GENOMIC DNA]</scope>
    <source>
        <strain evidence="2 3">DM2B3-1</strain>
    </source>
</reference>
<feature type="signal peptide" evidence="1">
    <location>
        <begin position="1"/>
        <end position="23"/>
    </location>
</feature>
<evidence type="ECO:0000313" key="3">
    <source>
        <dbReference type="Proteomes" id="UP001228581"/>
    </source>
</evidence>
<protein>
    <recommendedName>
        <fullName evidence="4">Carboxypeptidase regulatory-like domain-containing protein</fullName>
    </recommendedName>
</protein>
<gene>
    <name evidence="2" type="ORF">QNI19_17630</name>
</gene>
<organism evidence="2 3">
    <name type="scientific">Xanthocytophaga flava</name>
    <dbReference type="NCBI Taxonomy" id="3048013"/>
    <lineage>
        <taxon>Bacteria</taxon>
        <taxon>Pseudomonadati</taxon>
        <taxon>Bacteroidota</taxon>
        <taxon>Cytophagia</taxon>
        <taxon>Cytophagales</taxon>
        <taxon>Rhodocytophagaceae</taxon>
        <taxon>Xanthocytophaga</taxon>
    </lineage>
</organism>
<dbReference type="RefSeq" id="WP_313998187.1">
    <property type="nucleotide sequence ID" value="NZ_JASJOT010000011.1"/>
</dbReference>
<accession>A0ABT7CLY9</accession>
<evidence type="ECO:0000256" key="1">
    <source>
        <dbReference type="SAM" id="SignalP"/>
    </source>
</evidence>
<keyword evidence="1" id="KW-0732">Signal</keyword>